<dbReference type="InterPro" id="IPR018300">
    <property type="entry name" value="Aminotrans_IV_CS"/>
</dbReference>
<evidence type="ECO:0000256" key="12">
    <source>
        <dbReference type="NCBIfam" id="TIGR03461"/>
    </source>
</evidence>
<dbReference type="PANTHER" id="PTHR42743">
    <property type="entry name" value="AMINO-ACID AMINOTRANSFERASE"/>
    <property type="match status" value="1"/>
</dbReference>
<evidence type="ECO:0000256" key="9">
    <source>
        <dbReference type="ARBA" id="ARBA00049529"/>
    </source>
</evidence>
<evidence type="ECO:0000256" key="5">
    <source>
        <dbReference type="ARBA" id="ARBA00022909"/>
    </source>
</evidence>
<gene>
    <name evidence="15" type="ORF">CHI95_00425</name>
</gene>
<dbReference type="SUPFAM" id="SSF56752">
    <property type="entry name" value="D-aminoacid aminotransferase-like PLP-dependent enzymes"/>
    <property type="match status" value="1"/>
</dbReference>
<comment type="similarity">
    <text evidence="2 13">Belongs to the class-IV pyridoxal-phosphate-dependent aminotransferase family.</text>
</comment>
<evidence type="ECO:0000313" key="16">
    <source>
        <dbReference type="Proteomes" id="UP000216001"/>
    </source>
</evidence>
<dbReference type="GO" id="GO:0046656">
    <property type="term" value="P:folic acid biosynthetic process"/>
    <property type="evidence" value="ECO:0007669"/>
    <property type="project" value="UniProtKB-KW"/>
</dbReference>
<protein>
    <recommendedName>
        <fullName evidence="11 12">Aminodeoxychorismate lyase</fullName>
        <ecNumber evidence="8 12">4.1.3.38</ecNumber>
    </recommendedName>
</protein>
<dbReference type="STRING" id="587.RB151_025540"/>
<dbReference type="InterPro" id="IPR043131">
    <property type="entry name" value="BCAT-like_N"/>
</dbReference>
<dbReference type="GO" id="GO:0008696">
    <property type="term" value="F:4-amino-4-deoxychorismate lyase activity"/>
    <property type="evidence" value="ECO:0007669"/>
    <property type="project" value="UniProtKB-UniRule"/>
</dbReference>
<dbReference type="Pfam" id="PF01063">
    <property type="entry name" value="Aminotran_4"/>
    <property type="match status" value="1"/>
</dbReference>
<comment type="pathway">
    <text evidence="7">Cofactor biosynthesis; tetrahydrofolate biosynthesis; 4-aminobenzoate from chorismate: step 2/2.</text>
</comment>
<dbReference type="Gene3D" id="3.30.470.10">
    <property type="match status" value="1"/>
</dbReference>
<dbReference type="InterPro" id="IPR043132">
    <property type="entry name" value="BCAT-like_C"/>
</dbReference>
<dbReference type="EC" id="4.1.3.38" evidence="8 12"/>
<dbReference type="PANTHER" id="PTHR42743:SF2">
    <property type="entry name" value="AMINODEOXYCHORISMATE LYASE"/>
    <property type="match status" value="1"/>
</dbReference>
<dbReference type="GO" id="GO:0008153">
    <property type="term" value="P:4-aminobenzoate biosynthetic process"/>
    <property type="evidence" value="ECO:0007669"/>
    <property type="project" value="UniProtKB-UniRule"/>
</dbReference>
<keyword evidence="5" id="KW-0289">Folate biosynthesis</keyword>
<proteinExistence type="inferred from homology"/>
<evidence type="ECO:0000313" key="15">
    <source>
        <dbReference type="EMBL" id="OZS76333.1"/>
    </source>
</evidence>
<evidence type="ECO:0000256" key="10">
    <source>
        <dbReference type="ARBA" id="ARBA00054027"/>
    </source>
</evidence>
<dbReference type="FunFam" id="3.20.10.10:FF:000002">
    <property type="entry name" value="D-alanine aminotransferase"/>
    <property type="match status" value="1"/>
</dbReference>
<dbReference type="InterPro" id="IPR050571">
    <property type="entry name" value="Class-IV_PLP-Dep_Aminotrnsfr"/>
</dbReference>
<evidence type="ECO:0000256" key="8">
    <source>
        <dbReference type="ARBA" id="ARBA00035676"/>
    </source>
</evidence>
<evidence type="ECO:0000256" key="7">
    <source>
        <dbReference type="ARBA" id="ARBA00035633"/>
    </source>
</evidence>
<evidence type="ECO:0000256" key="14">
    <source>
        <dbReference type="RuleBase" id="RU004516"/>
    </source>
</evidence>
<dbReference type="Proteomes" id="UP000216001">
    <property type="component" value="Unassembled WGS sequence"/>
</dbReference>
<keyword evidence="6 15" id="KW-0456">Lyase</keyword>
<dbReference type="InterPro" id="IPR001544">
    <property type="entry name" value="Aminotrans_IV"/>
</dbReference>
<dbReference type="EMBL" id="NOWC01000001">
    <property type="protein sequence ID" value="OZS76333.1"/>
    <property type="molecule type" value="Genomic_DNA"/>
</dbReference>
<comment type="function">
    <text evidence="10">Involved in the biosynthesis of p-aminobenzoate (PABA), a precursor of tetrahydrofolate. Converts 4-amino-4-deoxychorismate into 4-aminobenzoate (PABA) and pyruvate.</text>
</comment>
<sequence>MSYWVNGQLCQQISVTDRAVSFGDGCFTTIHGVNQQAKMLNEHIARLKYDSQRLKIAQPDWEWLAEHLKQVCAEQTQDEFVVKVIISRGAGGRGYSSKGFTSPTVIVSVSPFPNNYVQLQCKGANLVLSQILLARNPLLAGMKHLNRLEQVLIKQEVDELNADEAIVLDTDGIIVECCSANVFWRIGQTVYTPVLSHSGVNGLMRQKIISLLQDSQYHLQQVERFANVLTHCDEVVICNALMPVLPVQSIQMDKQLPPLQFASRELFEYLFLRCKI</sequence>
<dbReference type="NCBIfam" id="TIGR03461">
    <property type="entry name" value="pabC_Proteo"/>
    <property type="match status" value="1"/>
</dbReference>
<dbReference type="NCBIfam" id="NF004761">
    <property type="entry name" value="PRK06092.1"/>
    <property type="match status" value="1"/>
</dbReference>
<comment type="catalytic activity">
    <reaction evidence="9">
        <text>4-amino-4-deoxychorismate = 4-aminobenzoate + pyruvate + H(+)</text>
        <dbReference type="Rhea" id="RHEA:16201"/>
        <dbReference type="ChEBI" id="CHEBI:15361"/>
        <dbReference type="ChEBI" id="CHEBI:15378"/>
        <dbReference type="ChEBI" id="CHEBI:17836"/>
        <dbReference type="ChEBI" id="CHEBI:58406"/>
        <dbReference type="EC" id="4.1.3.38"/>
    </reaction>
</comment>
<evidence type="ECO:0000256" key="6">
    <source>
        <dbReference type="ARBA" id="ARBA00023239"/>
    </source>
</evidence>
<evidence type="ECO:0000256" key="4">
    <source>
        <dbReference type="ARBA" id="ARBA00022898"/>
    </source>
</evidence>
<dbReference type="RefSeq" id="WP_094960427.1">
    <property type="nucleotide sequence ID" value="NZ_CP058958.1"/>
</dbReference>
<evidence type="ECO:0000256" key="3">
    <source>
        <dbReference type="ARBA" id="ARBA00011738"/>
    </source>
</evidence>
<dbReference type="InterPro" id="IPR036038">
    <property type="entry name" value="Aminotransferase-like"/>
</dbReference>
<dbReference type="GO" id="GO:0005829">
    <property type="term" value="C:cytosol"/>
    <property type="evidence" value="ECO:0007669"/>
    <property type="project" value="TreeGrafter"/>
</dbReference>
<comment type="cofactor">
    <cofactor evidence="1 14">
        <name>pyridoxal 5'-phosphate</name>
        <dbReference type="ChEBI" id="CHEBI:597326"/>
    </cofactor>
</comment>
<comment type="subunit">
    <text evidence="3">Homodimer.</text>
</comment>
<name>A0A264VYG1_PRORE</name>
<accession>A0A264VYG1</accession>
<comment type="caution">
    <text evidence="15">The sequence shown here is derived from an EMBL/GenBank/DDBJ whole genome shotgun (WGS) entry which is preliminary data.</text>
</comment>
<evidence type="ECO:0000256" key="11">
    <source>
        <dbReference type="ARBA" id="ARBA00069174"/>
    </source>
</evidence>
<keyword evidence="4 14" id="KW-0663">Pyridoxal phosphate</keyword>
<evidence type="ECO:0000256" key="1">
    <source>
        <dbReference type="ARBA" id="ARBA00001933"/>
    </source>
</evidence>
<dbReference type="AlphaFoldDB" id="A0A264VYG1"/>
<dbReference type="InterPro" id="IPR017824">
    <property type="entry name" value="Aminodeoxychorismate_lyase_IV"/>
</dbReference>
<evidence type="ECO:0000256" key="2">
    <source>
        <dbReference type="ARBA" id="ARBA00009320"/>
    </source>
</evidence>
<dbReference type="CDD" id="cd01559">
    <property type="entry name" value="ADCL_like"/>
    <property type="match status" value="1"/>
</dbReference>
<dbReference type="GO" id="GO:0030170">
    <property type="term" value="F:pyridoxal phosphate binding"/>
    <property type="evidence" value="ECO:0007669"/>
    <property type="project" value="InterPro"/>
</dbReference>
<evidence type="ECO:0000256" key="13">
    <source>
        <dbReference type="RuleBase" id="RU004106"/>
    </source>
</evidence>
<reference evidence="15 16" key="1">
    <citation type="submission" date="2017-07" db="EMBL/GenBank/DDBJ databases">
        <title>blaIMP-27 on transferable plasmids in Proteus mirabilis and Providencia rettgeri.</title>
        <authorList>
            <person name="Potter R."/>
        </authorList>
    </citation>
    <scope>NUCLEOTIDE SEQUENCE [LARGE SCALE GENOMIC DNA]</scope>
    <source>
        <strain evidence="15 16">PR1</strain>
    </source>
</reference>
<organism evidence="15 16">
    <name type="scientific">Providencia rettgeri</name>
    <dbReference type="NCBI Taxonomy" id="587"/>
    <lineage>
        <taxon>Bacteria</taxon>
        <taxon>Pseudomonadati</taxon>
        <taxon>Pseudomonadota</taxon>
        <taxon>Gammaproteobacteria</taxon>
        <taxon>Enterobacterales</taxon>
        <taxon>Morganellaceae</taxon>
        <taxon>Providencia</taxon>
    </lineage>
</organism>
<dbReference type="Gene3D" id="3.20.10.10">
    <property type="entry name" value="D-amino Acid Aminotransferase, subunit A, domain 2"/>
    <property type="match status" value="1"/>
</dbReference>
<dbReference type="PROSITE" id="PS00770">
    <property type="entry name" value="AA_TRANSFER_CLASS_4"/>
    <property type="match status" value="1"/>
</dbReference>